<feature type="transmembrane region" description="Helical" evidence="8">
    <location>
        <begin position="132"/>
        <end position="155"/>
    </location>
</feature>
<keyword evidence="8" id="KW-1133">Transmembrane helix</keyword>
<proteinExistence type="inferred from homology"/>
<dbReference type="EMBL" id="JBBPBK010000015">
    <property type="protein sequence ID" value="KAK9268750.1"/>
    <property type="molecule type" value="Genomic_DNA"/>
</dbReference>
<keyword evidence="8" id="KW-0812">Transmembrane</keyword>
<accession>A0AAP0N945</accession>
<dbReference type="InterPro" id="IPR032675">
    <property type="entry name" value="LRR_dom_sf"/>
</dbReference>
<dbReference type="InterPro" id="IPR051502">
    <property type="entry name" value="RLP_Defense_Trigger"/>
</dbReference>
<name>A0AAP0N945_LIQFO</name>
<organism evidence="9 10">
    <name type="scientific">Liquidambar formosana</name>
    <name type="common">Formosan gum</name>
    <dbReference type="NCBI Taxonomy" id="63359"/>
    <lineage>
        <taxon>Eukaryota</taxon>
        <taxon>Viridiplantae</taxon>
        <taxon>Streptophyta</taxon>
        <taxon>Embryophyta</taxon>
        <taxon>Tracheophyta</taxon>
        <taxon>Spermatophyta</taxon>
        <taxon>Magnoliopsida</taxon>
        <taxon>eudicotyledons</taxon>
        <taxon>Gunneridae</taxon>
        <taxon>Pentapetalae</taxon>
        <taxon>Saxifragales</taxon>
        <taxon>Altingiaceae</taxon>
        <taxon>Liquidambar</taxon>
    </lineage>
</organism>
<evidence type="ECO:0000256" key="6">
    <source>
        <dbReference type="ARBA" id="ARBA00023136"/>
    </source>
</evidence>
<evidence type="ECO:0000256" key="5">
    <source>
        <dbReference type="ARBA" id="ARBA00022737"/>
    </source>
</evidence>
<dbReference type="FunFam" id="3.80.10.10:FF:000041">
    <property type="entry name" value="LRR receptor-like serine/threonine-protein kinase ERECTA"/>
    <property type="match status" value="1"/>
</dbReference>
<dbReference type="Gene3D" id="3.80.10.10">
    <property type="entry name" value="Ribonuclease Inhibitor"/>
    <property type="match status" value="1"/>
</dbReference>
<dbReference type="GO" id="GO:0016020">
    <property type="term" value="C:membrane"/>
    <property type="evidence" value="ECO:0007669"/>
    <property type="project" value="UniProtKB-SubCell"/>
</dbReference>
<evidence type="ECO:0000256" key="2">
    <source>
        <dbReference type="ARBA" id="ARBA00009592"/>
    </source>
</evidence>
<dbReference type="PANTHER" id="PTHR48062">
    <property type="entry name" value="RECEPTOR-LIKE PROTEIN 14"/>
    <property type="match status" value="1"/>
</dbReference>
<dbReference type="Proteomes" id="UP001415857">
    <property type="component" value="Unassembled WGS sequence"/>
</dbReference>
<keyword evidence="6 8" id="KW-0472">Membrane</keyword>
<dbReference type="PANTHER" id="PTHR48062:SF21">
    <property type="entry name" value="RECEPTOR-LIKE PROTEIN 12"/>
    <property type="match status" value="1"/>
</dbReference>
<sequence>MLSGSIPKELGVMFYLYVLNLGHNNLSGPIPQELGALKNVDILDLSSNRFKRITPQSLARLAFLIEIDLSDNNLSGTIPQWGQFLTFPAHSFLNNSGLRGIPLPHCGENSDYSQNRQASLLGEDGGFIDKKVFYASFMVSYVIELFGIVVVLYINLYWRRAWFRFSLVTILFWTTFLCRTLKWVSPLVTILF</sequence>
<reference evidence="9 10" key="1">
    <citation type="journal article" date="2024" name="Plant J.">
        <title>Genome sequences and population genomics reveal climatic adaptation and genomic divergence between two closely related sweetgum species.</title>
        <authorList>
            <person name="Xu W.Q."/>
            <person name="Ren C.Q."/>
            <person name="Zhang X.Y."/>
            <person name="Comes H.P."/>
            <person name="Liu X.H."/>
            <person name="Li Y.G."/>
            <person name="Kettle C.J."/>
            <person name="Jalonen R."/>
            <person name="Gaisberger H."/>
            <person name="Ma Y.Z."/>
            <person name="Qiu Y.X."/>
        </authorList>
    </citation>
    <scope>NUCLEOTIDE SEQUENCE [LARGE SCALE GENOMIC DNA]</scope>
    <source>
        <strain evidence="9">Hangzhou</strain>
    </source>
</reference>
<keyword evidence="3" id="KW-0433">Leucine-rich repeat</keyword>
<evidence type="ECO:0000256" key="8">
    <source>
        <dbReference type="SAM" id="Phobius"/>
    </source>
</evidence>
<protein>
    <submittedName>
        <fullName evidence="9">Uncharacterized protein</fullName>
    </submittedName>
</protein>
<evidence type="ECO:0000313" key="9">
    <source>
        <dbReference type="EMBL" id="KAK9268750.1"/>
    </source>
</evidence>
<comment type="caution">
    <text evidence="9">The sequence shown here is derived from an EMBL/GenBank/DDBJ whole genome shotgun (WGS) entry which is preliminary data.</text>
</comment>
<dbReference type="AlphaFoldDB" id="A0AAP0N945"/>
<keyword evidence="4" id="KW-0732">Signal</keyword>
<evidence type="ECO:0000256" key="7">
    <source>
        <dbReference type="ARBA" id="ARBA00023180"/>
    </source>
</evidence>
<dbReference type="SUPFAM" id="SSF52058">
    <property type="entry name" value="L domain-like"/>
    <property type="match status" value="1"/>
</dbReference>
<comment type="similarity">
    <text evidence="2">Belongs to the RLP family.</text>
</comment>
<keyword evidence="10" id="KW-1185">Reference proteome</keyword>
<dbReference type="Pfam" id="PF13855">
    <property type="entry name" value="LRR_8"/>
    <property type="match status" value="1"/>
</dbReference>
<keyword evidence="7" id="KW-0325">Glycoprotein</keyword>
<keyword evidence="5" id="KW-0677">Repeat</keyword>
<comment type="subcellular location">
    <subcellularLocation>
        <location evidence="1">Membrane</location>
    </subcellularLocation>
</comment>
<dbReference type="InterPro" id="IPR001611">
    <property type="entry name" value="Leu-rich_rpt"/>
</dbReference>
<evidence type="ECO:0000256" key="3">
    <source>
        <dbReference type="ARBA" id="ARBA00022614"/>
    </source>
</evidence>
<evidence type="ECO:0000313" key="10">
    <source>
        <dbReference type="Proteomes" id="UP001415857"/>
    </source>
</evidence>
<evidence type="ECO:0000256" key="4">
    <source>
        <dbReference type="ARBA" id="ARBA00022729"/>
    </source>
</evidence>
<evidence type="ECO:0000256" key="1">
    <source>
        <dbReference type="ARBA" id="ARBA00004370"/>
    </source>
</evidence>
<feature type="transmembrane region" description="Helical" evidence="8">
    <location>
        <begin position="161"/>
        <end position="178"/>
    </location>
</feature>
<gene>
    <name evidence="9" type="ORF">L1049_000511</name>
</gene>